<organism evidence="1 2">
    <name type="scientific">Methylocella tundrae</name>
    <dbReference type="NCBI Taxonomy" id="227605"/>
    <lineage>
        <taxon>Bacteria</taxon>
        <taxon>Pseudomonadati</taxon>
        <taxon>Pseudomonadota</taxon>
        <taxon>Alphaproteobacteria</taxon>
        <taxon>Hyphomicrobiales</taxon>
        <taxon>Beijerinckiaceae</taxon>
        <taxon>Methylocella</taxon>
    </lineage>
</organism>
<dbReference type="EMBL" id="LR536450">
    <property type="protein sequence ID" value="VFU10283.1"/>
    <property type="molecule type" value="Genomic_DNA"/>
</dbReference>
<protein>
    <submittedName>
        <fullName evidence="1">Uncharacterized protein</fullName>
    </submittedName>
</protein>
<reference evidence="1 2" key="1">
    <citation type="submission" date="2019-03" db="EMBL/GenBank/DDBJ databases">
        <authorList>
            <person name="Kox A.R. M."/>
        </authorList>
    </citation>
    <scope>NUCLEOTIDE SEQUENCE [LARGE SCALE GENOMIC DNA]</scope>
    <source>
        <strain evidence="1">MTUNDRAET4 annotated genome</strain>
    </source>
</reference>
<accession>A0A4U8Z4U9</accession>
<sequence length="76" mass="8111">MGGMRGPRCTLVSLHCRSSALQSSGHRGEPFLNDRVLLACAVITKCATRTGGGSKMEKYSSAQFARKNEVRSLAAP</sequence>
<evidence type="ECO:0000313" key="2">
    <source>
        <dbReference type="Proteomes" id="UP000294360"/>
    </source>
</evidence>
<name>A0A4U8Z4U9_METTU</name>
<dbReference type="Proteomes" id="UP000294360">
    <property type="component" value="Chromosome"/>
</dbReference>
<evidence type="ECO:0000313" key="1">
    <source>
        <dbReference type="EMBL" id="VFU10283.1"/>
    </source>
</evidence>
<gene>
    <name evidence="1" type="ORF">MTUNDRAET4_3396</name>
</gene>
<proteinExistence type="predicted"/>
<dbReference type="KEGG" id="mtun:MTUNDRAET4_3396"/>
<dbReference type="AlphaFoldDB" id="A0A4U8Z4U9"/>